<organism evidence="2 3">
    <name type="scientific">Allacma fusca</name>
    <dbReference type="NCBI Taxonomy" id="39272"/>
    <lineage>
        <taxon>Eukaryota</taxon>
        <taxon>Metazoa</taxon>
        <taxon>Ecdysozoa</taxon>
        <taxon>Arthropoda</taxon>
        <taxon>Hexapoda</taxon>
        <taxon>Collembola</taxon>
        <taxon>Symphypleona</taxon>
        <taxon>Sminthuridae</taxon>
        <taxon>Allacma</taxon>
    </lineage>
</organism>
<dbReference type="AlphaFoldDB" id="A0A8J2Q0W0"/>
<dbReference type="OrthoDB" id="6368241at2759"/>
<dbReference type="Pfam" id="PF18701">
    <property type="entry name" value="DUF5641"/>
    <property type="match status" value="1"/>
</dbReference>
<proteinExistence type="predicted"/>
<feature type="domain" description="DUF5641" evidence="1">
    <location>
        <begin position="111"/>
        <end position="166"/>
    </location>
</feature>
<gene>
    <name evidence="2" type="ORF">AFUS01_LOCUS39134</name>
</gene>
<evidence type="ECO:0000313" key="2">
    <source>
        <dbReference type="EMBL" id="CAG7829261.1"/>
    </source>
</evidence>
<dbReference type="Proteomes" id="UP000708208">
    <property type="component" value="Unassembled WGS sequence"/>
</dbReference>
<sequence>MFSVSKVRGTRSSLQCEKVCKLSLGQSHSIHPIDWRFDHPSAPWWADFGSVLLGLSKTFGSECWFGLVSTMKSCELFVVIVKLFQNCRPLTYISENIDDLVFITPAMPLEKIGDIVLLEQDNKNRINWPLARVIELFPRKEGIDRVVKVRNNGPGEIIRPMQRLFHLEIPVEERSHK</sequence>
<name>A0A8J2Q0W0_9HEXA</name>
<evidence type="ECO:0000313" key="3">
    <source>
        <dbReference type="Proteomes" id="UP000708208"/>
    </source>
</evidence>
<evidence type="ECO:0000259" key="1">
    <source>
        <dbReference type="Pfam" id="PF18701"/>
    </source>
</evidence>
<comment type="caution">
    <text evidence="2">The sequence shown here is derived from an EMBL/GenBank/DDBJ whole genome shotgun (WGS) entry which is preliminary data.</text>
</comment>
<reference evidence="2" key="1">
    <citation type="submission" date="2021-06" db="EMBL/GenBank/DDBJ databases">
        <authorList>
            <person name="Hodson N. C."/>
            <person name="Mongue J. A."/>
            <person name="Jaron S. K."/>
        </authorList>
    </citation>
    <scope>NUCLEOTIDE SEQUENCE</scope>
</reference>
<accession>A0A8J2Q0W0</accession>
<protein>
    <recommendedName>
        <fullName evidence="1">DUF5641 domain-containing protein</fullName>
    </recommendedName>
</protein>
<dbReference type="InterPro" id="IPR040676">
    <property type="entry name" value="DUF5641"/>
</dbReference>
<keyword evidence="3" id="KW-1185">Reference proteome</keyword>
<dbReference type="EMBL" id="CAJVCH010550721">
    <property type="protein sequence ID" value="CAG7829261.1"/>
    <property type="molecule type" value="Genomic_DNA"/>
</dbReference>